<evidence type="ECO:0000256" key="1">
    <source>
        <dbReference type="ARBA" id="ARBA00008270"/>
    </source>
</evidence>
<dbReference type="AlphaFoldDB" id="A0A5C8I4E2"/>
<dbReference type="Gene3D" id="3.10.310.10">
    <property type="entry name" value="Diaminopimelate Epimerase, Chain A, domain 1"/>
    <property type="match status" value="2"/>
</dbReference>
<dbReference type="PIRSF" id="PIRSF016184">
    <property type="entry name" value="PhzC_PhzF"/>
    <property type="match status" value="1"/>
</dbReference>
<proteinExistence type="inferred from homology"/>
<evidence type="ECO:0000313" key="5">
    <source>
        <dbReference type="EMBL" id="TXK12845.1"/>
    </source>
</evidence>
<dbReference type="EMBL" id="VRSV01000001">
    <property type="protein sequence ID" value="TXK12845.1"/>
    <property type="molecule type" value="Genomic_DNA"/>
</dbReference>
<dbReference type="InterPro" id="IPR003719">
    <property type="entry name" value="Phenazine_PhzF-like"/>
</dbReference>
<dbReference type="GO" id="GO:0005737">
    <property type="term" value="C:cytoplasm"/>
    <property type="evidence" value="ECO:0007669"/>
    <property type="project" value="TreeGrafter"/>
</dbReference>
<dbReference type="Proteomes" id="UP000321034">
    <property type="component" value="Unassembled WGS sequence"/>
</dbReference>
<dbReference type="NCBIfam" id="TIGR00654">
    <property type="entry name" value="PhzF_family"/>
    <property type="match status" value="1"/>
</dbReference>
<evidence type="ECO:0000256" key="3">
    <source>
        <dbReference type="PIRSR" id="PIRSR016184-1"/>
    </source>
</evidence>
<dbReference type="SUPFAM" id="SSF54506">
    <property type="entry name" value="Diaminopimelate epimerase-like"/>
    <property type="match status" value="1"/>
</dbReference>
<gene>
    <name evidence="5" type="ORF">FVP77_05180</name>
</gene>
<organism evidence="5 6">
    <name type="scientific">Microbacterium hatanonis</name>
    <dbReference type="NCBI Taxonomy" id="404366"/>
    <lineage>
        <taxon>Bacteria</taxon>
        <taxon>Bacillati</taxon>
        <taxon>Actinomycetota</taxon>
        <taxon>Actinomycetes</taxon>
        <taxon>Micrococcales</taxon>
        <taxon>Microbacteriaceae</taxon>
        <taxon>Microbacterium</taxon>
    </lineage>
</organism>
<sequence length="313" mass="32918">MGQGGVVAERPASSPHSEPKGPEQVLRLAAFADEPGGGNPAGVLLNAGHLTDADMQRIATEVGYAETAFVVDPGDDANDRTVRLRYFSPDAEVPFCGHATVVTAVALAERRGVGPFVIDTPVGRVSIETSRDTASAPDGPVTASFTSVEPALRDLDSDVADQLLSLLGLRRSDLDDSWPLREAYAGNWHPVVAVREQAVFDAFRFDPAGMRTLMDRQGWAGTVTVVCRQISHGSGPTVVEARNLFPVGDITEDPATGSAAASLGAYLRELQLLAPPARVIVHQGRHVGRPSLLLVDVPSHGGITVTGTAVPIV</sequence>
<feature type="active site" evidence="3">
    <location>
        <position position="66"/>
    </location>
</feature>
<evidence type="ECO:0000256" key="4">
    <source>
        <dbReference type="SAM" id="MobiDB-lite"/>
    </source>
</evidence>
<reference evidence="5 6" key="1">
    <citation type="submission" date="2019-08" db="EMBL/GenBank/DDBJ databases">
        <authorList>
            <person name="Dong K."/>
        </authorList>
    </citation>
    <scope>NUCLEOTIDE SEQUENCE [LARGE SCALE GENOMIC DNA]</scope>
    <source>
        <strain evidence="5 6">JCM14558</strain>
    </source>
</reference>
<feature type="region of interest" description="Disordered" evidence="4">
    <location>
        <begin position="1"/>
        <end position="22"/>
    </location>
</feature>
<evidence type="ECO:0000313" key="6">
    <source>
        <dbReference type="Proteomes" id="UP000321034"/>
    </source>
</evidence>
<evidence type="ECO:0000256" key="2">
    <source>
        <dbReference type="ARBA" id="ARBA00023235"/>
    </source>
</evidence>
<comment type="similarity">
    <text evidence="1">Belongs to the PhzF family.</text>
</comment>
<dbReference type="PANTHER" id="PTHR13774:SF39">
    <property type="entry name" value="BIOSYNTHESIS PROTEIN, PUTATIVE-RELATED"/>
    <property type="match status" value="1"/>
</dbReference>
<accession>A0A5C8I4E2</accession>
<keyword evidence="2" id="KW-0413">Isomerase</keyword>
<comment type="caution">
    <text evidence="5">The sequence shown here is derived from an EMBL/GenBank/DDBJ whole genome shotgun (WGS) entry which is preliminary data.</text>
</comment>
<protein>
    <submittedName>
        <fullName evidence="5">PhzF family phenazine biosynthesis protein</fullName>
    </submittedName>
</protein>
<dbReference type="GO" id="GO:0016853">
    <property type="term" value="F:isomerase activity"/>
    <property type="evidence" value="ECO:0007669"/>
    <property type="project" value="UniProtKB-KW"/>
</dbReference>
<dbReference type="PANTHER" id="PTHR13774">
    <property type="entry name" value="PHENAZINE BIOSYNTHESIS PROTEIN"/>
    <property type="match status" value="1"/>
</dbReference>
<keyword evidence="6" id="KW-1185">Reference proteome</keyword>
<dbReference type="OrthoDB" id="9788221at2"/>
<dbReference type="Pfam" id="PF02567">
    <property type="entry name" value="PhzC-PhzF"/>
    <property type="match status" value="1"/>
</dbReference>
<name>A0A5C8I4E2_9MICO</name>